<dbReference type="EMBL" id="NISK01000007">
    <property type="protein sequence ID" value="OWQ92692.1"/>
    <property type="molecule type" value="Genomic_DNA"/>
</dbReference>
<comment type="caution">
    <text evidence="1">The sequence shown here is derived from an EMBL/GenBank/DDBJ whole genome shotgun (WGS) entry which is preliminary data.</text>
</comment>
<evidence type="ECO:0000313" key="1">
    <source>
        <dbReference type="EMBL" id="OWQ92692.1"/>
    </source>
</evidence>
<name>A0A246JJD1_9SPHN</name>
<organism evidence="1 2">
    <name type="scientific">Sphingopyxis bauzanensis</name>
    <dbReference type="NCBI Taxonomy" id="651663"/>
    <lineage>
        <taxon>Bacteria</taxon>
        <taxon>Pseudomonadati</taxon>
        <taxon>Pseudomonadota</taxon>
        <taxon>Alphaproteobacteria</taxon>
        <taxon>Sphingomonadales</taxon>
        <taxon>Sphingomonadaceae</taxon>
        <taxon>Sphingopyxis</taxon>
    </lineage>
</organism>
<dbReference type="AlphaFoldDB" id="A0A246JJD1"/>
<keyword evidence="2" id="KW-1185">Reference proteome</keyword>
<reference evidence="1 2" key="1">
    <citation type="journal article" date="2010" name="Int. J. Syst. Evol. Microbiol.">
        <title>Sphingopyxis bauzanensis sp. nov., a psychrophilic bacterium isolated from soil.</title>
        <authorList>
            <person name="Zhang D.C."/>
            <person name="Liu H.C."/>
            <person name="Xin Y.H."/>
            <person name="Zhou Y.G."/>
            <person name="Schinner F."/>
            <person name="Margesin R."/>
        </authorList>
    </citation>
    <scope>NUCLEOTIDE SEQUENCE [LARGE SCALE GENOMIC DNA]</scope>
    <source>
        <strain evidence="1 2">DSM 22271</strain>
    </source>
</reference>
<proteinExistence type="predicted"/>
<sequence>MAEFRALMAASRKSAGKSQVTARFAMRQKYNSAYIVLQSSSVAVIWRAIRASGIHAALREMERK</sequence>
<gene>
    <name evidence="1" type="ORF">CDQ92_19560</name>
</gene>
<protein>
    <submittedName>
        <fullName evidence="1">Uncharacterized protein</fullName>
    </submittedName>
</protein>
<accession>A0A246JJD1</accession>
<dbReference type="Proteomes" id="UP000197361">
    <property type="component" value="Unassembled WGS sequence"/>
</dbReference>
<evidence type="ECO:0000313" key="2">
    <source>
        <dbReference type="Proteomes" id="UP000197361"/>
    </source>
</evidence>